<evidence type="ECO:0000313" key="1">
    <source>
        <dbReference type="EMBL" id="ARW49314.1"/>
    </source>
</evidence>
<dbReference type="Proteomes" id="UP000196205">
    <property type="component" value="Plasmid pAP1342-3"/>
</dbReference>
<name>A0A1Y0YA85_ACEPA</name>
<accession>A0A1Y0YA85</accession>
<dbReference type="PANTHER" id="PTHR40045">
    <property type="entry name" value="YCGG FAMILY PROTEIN"/>
    <property type="match status" value="1"/>
</dbReference>
<dbReference type="InterPro" id="IPR014988">
    <property type="entry name" value="Uncharacterised_YqcI/YcgG"/>
</dbReference>
<geneLocation type="plasmid" evidence="2">
    <name>pap1342-3</name>
</geneLocation>
<organism evidence="1 2">
    <name type="scientific">Acetobacter pasteurianus subsp. pasteurianus</name>
    <dbReference type="NCBI Taxonomy" id="481145"/>
    <lineage>
        <taxon>Bacteria</taxon>
        <taxon>Pseudomonadati</taxon>
        <taxon>Pseudomonadota</taxon>
        <taxon>Alphaproteobacteria</taxon>
        <taxon>Acetobacterales</taxon>
        <taxon>Acetobacteraceae</taxon>
        <taxon>Acetobacter</taxon>
    </lineage>
</organism>
<protein>
    <submittedName>
        <fullName evidence="1">Uncharacterized protein</fullName>
    </submittedName>
</protein>
<keyword evidence="1" id="KW-0614">Plasmid</keyword>
<sequence>MFLPRARSYGQNTSLVIFTAPQTVLSLEEYKVKFWNLLKAVSALDSVSWPQDIPTTIDDSHWEFCFNGEPIFVVCNTPAHVHRQSRRSSTFMLTFQPRWVFDNILGNDKSADLAFSKVRGRLKPYDFISASPTLGRYGSKTNREFAQYFLEETNIMPKCPFANLRG</sequence>
<evidence type="ECO:0000313" key="2">
    <source>
        <dbReference type="Proteomes" id="UP000196205"/>
    </source>
</evidence>
<gene>
    <name evidence="1" type="ORF">S1001342_03024</name>
</gene>
<dbReference type="AlphaFoldDB" id="A0A1Y0YA85"/>
<dbReference type="PANTHER" id="PTHR40045:SF1">
    <property type="entry name" value="YQCI_YCGG FAMILY PROTEIN"/>
    <property type="match status" value="1"/>
</dbReference>
<dbReference type="Pfam" id="PF08892">
    <property type="entry name" value="YqcI_YcgG"/>
    <property type="match status" value="1"/>
</dbReference>
<reference evidence="1 2" key="1">
    <citation type="submission" date="2017-05" db="EMBL/GenBank/DDBJ databases">
        <title>Genome sequence of Acetobacter pasteurianus subsp. pasteurianus strain SRCM101342.</title>
        <authorList>
            <person name="Cho S.H."/>
        </authorList>
    </citation>
    <scope>NUCLEOTIDE SEQUENCE [LARGE SCALE GENOMIC DNA]</scope>
    <source>
        <strain evidence="1 2">SRCM101342</strain>
        <plasmid evidence="2">pap1342-3</plasmid>
    </source>
</reference>
<dbReference type="EMBL" id="CP021512">
    <property type="protein sequence ID" value="ARW49314.1"/>
    <property type="molecule type" value="Genomic_DNA"/>
</dbReference>
<proteinExistence type="predicted"/>